<dbReference type="PANTHER" id="PTHR23428">
    <property type="entry name" value="HISTONE H2B"/>
    <property type="match status" value="1"/>
</dbReference>
<sequence>MNNIKSRRSTVKGVKGRPKKTKKGIQFAVYIYRILKHIHKDIGMSNKAMAIMNSMVQDVFERISTETSQLVAFTKRSTITANDVLTATRLLLPGELSKHATSEGTKAVKNYGQSVKGSE</sequence>
<keyword evidence="5" id="KW-1185">Reference proteome</keyword>
<dbReference type="Pfam" id="PF00125">
    <property type="entry name" value="Histone"/>
    <property type="match status" value="1"/>
</dbReference>
<dbReference type="PRINTS" id="PR00621">
    <property type="entry name" value="HISTONEH2B"/>
</dbReference>
<organism evidence="4 5">
    <name type="scientific">Steinernema carpocapsae</name>
    <name type="common">Entomopathogenic nematode</name>
    <dbReference type="NCBI Taxonomy" id="34508"/>
    <lineage>
        <taxon>Eukaryota</taxon>
        <taxon>Metazoa</taxon>
        <taxon>Ecdysozoa</taxon>
        <taxon>Nematoda</taxon>
        <taxon>Chromadorea</taxon>
        <taxon>Rhabditida</taxon>
        <taxon>Tylenchina</taxon>
        <taxon>Panagrolaimomorpha</taxon>
        <taxon>Strongyloidoidea</taxon>
        <taxon>Steinernematidae</taxon>
        <taxon>Steinernema</taxon>
    </lineage>
</organism>
<name>A0A4U5M441_STECR</name>
<dbReference type="InterPro" id="IPR009072">
    <property type="entry name" value="Histone-fold"/>
</dbReference>
<evidence type="ECO:0000313" key="4">
    <source>
        <dbReference type="EMBL" id="TKR63540.1"/>
    </source>
</evidence>
<comment type="similarity">
    <text evidence="1">Belongs to the histone H2B family.</text>
</comment>
<dbReference type="FunFam" id="1.10.20.10:FF:000043">
    <property type="entry name" value="Histone H2B"/>
    <property type="match status" value="1"/>
</dbReference>
<comment type="caution">
    <text evidence="4">The sequence shown here is derived from an EMBL/GenBank/DDBJ whole genome shotgun (WGS) entry which is preliminary data.</text>
</comment>
<dbReference type="GO" id="GO:0000786">
    <property type="term" value="C:nucleosome"/>
    <property type="evidence" value="ECO:0007669"/>
    <property type="project" value="InterPro"/>
</dbReference>
<evidence type="ECO:0000256" key="2">
    <source>
        <dbReference type="SAM" id="MobiDB-lite"/>
    </source>
</evidence>
<dbReference type="CDD" id="cd22910">
    <property type="entry name" value="HFD_H2B"/>
    <property type="match status" value="1"/>
</dbReference>
<proteinExistence type="inferred from homology"/>
<dbReference type="GO" id="GO:0003677">
    <property type="term" value="F:DNA binding"/>
    <property type="evidence" value="ECO:0007669"/>
    <property type="project" value="InterPro"/>
</dbReference>
<dbReference type="SUPFAM" id="SSF47113">
    <property type="entry name" value="Histone-fold"/>
    <property type="match status" value="1"/>
</dbReference>
<reference evidence="4 5" key="1">
    <citation type="journal article" date="2015" name="Genome Biol.">
        <title>Comparative genomics of Steinernema reveals deeply conserved gene regulatory networks.</title>
        <authorList>
            <person name="Dillman A.R."/>
            <person name="Macchietto M."/>
            <person name="Porter C.F."/>
            <person name="Rogers A."/>
            <person name="Williams B."/>
            <person name="Antoshechkin I."/>
            <person name="Lee M.M."/>
            <person name="Goodwin Z."/>
            <person name="Lu X."/>
            <person name="Lewis E.E."/>
            <person name="Goodrich-Blair H."/>
            <person name="Stock S.P."/>
            <person name="Adams B.J."/>
            <person name="Sternberg P.W."/>
            <person name="Mortazavi A."/>
        </authorList>
    </citation>
    <scope>NUCLEOTIDE SEQUENCE [LARGE SCALE GENOMIC DNA]</scope>
    <source>
        <strain evidence="4 5">ALL</strain>
    </source>
</reference>
<dbReference type="InterPro" id="IPR000558">
    <property type="entry name" value="Histone_H2B"/>
</dbReference>
<evidence type="ECO:0000256" key="1">
    <source>
        <dbReference type="ARBA" id="ARBA00006846"/>
    </source>
</evidence>
<dbReference type="AlphaFoldDB" id="A0A4U5M441"/>
<feature type="region of interest" description="Disordered" evidence="2">
    <location>
        <begin position="1"/>
        <end position="21"/>
    </location>
</feature>
<dbReference type="Proteomes" id="UP000298663">
    <property type="component" value="Unassembled WGS sequence"/>
</dbReference>
<dbReference type="STRING" id="34508.A0A4U5M441"/>
<reference evidence="4 5" key="2">
    <citation type="journal article" date="2019" name="G3 (Bethesda)">
        <title>Hybrid Assembly of the Genome of the Entomopathogenic Nematode Steinernema carpocapsae Identifies the X-Chromosome.</title>
        <authorList>
            <person name="Serra L."/>
            <person name="Macchietto M."/>
            <person name="Macias-Munoz A."/>
            <person name="McGill C.J."/>
            <person name="Rodriguez I.M."/>
            <person name="Rodriguez B."/>
            <person name="Murad R."/>
            <person name="Mortazavi A."/>
        </authorList>
    </citation>
    <scope>NUCLEOTIDE SEQUENCE [LARGE SCALE GENOMIC DNA]</scope>
    <source>
        <strain evidence="4 5">ALL</strain>
    </source>
</reference>
<dbReference type="InterPro" id="IPR007125">
    <property type="entry name" value="H2A/H2B/H3"/>
</dbReference>
<accession>A0A4U5M441</accession>
<evidence type="ECO:0000313" key="5">
    <source>
        <dbReference type="Proteomes" id="UP000298663"/>
    </source>
</evidence>
<feature type="region of interest" description="Disordered" evidence="2">
    <location>
        <begin position="99"/>
        <end position="119"/>
    </location>
</feature>
<dbReference type="GO" id="GO:0030527">
    <property type="term" value="F:structural constituent of chromatin"/>
    <property type="evidence" value="ECO:0007669"/>
    <property type="project" value="InterPro"/>
</dbReference>
<dbReference type="OrthoDB" id="5807605at2759"/>
<dbReference type="SMART" id="SM00427">
    <property type="entry name" value="H2B"/>
    <property type="match status" value="1"/>
</dbReference>
<dbReference type="EMBL" id="AZBU02000010">
    <property type="protein sequence ID" value="TKR63540.1"/>
    <property type="molecule type" value="Genomic_DNA"/>
</dbReference>
<gene>
    <name evidence="4" type="ORF">L596_027355</name>
</gene>
<dbReference type="GO" id="GO:0046982">
    <property type="term" value="F:protein heterodimerization activity"/>
    <property type="evidence" value="ECO:0007669"/>
    <property type="project" value="InterPro"/>
</dbReference>
<protein>
    <recommendedName>
        <fullName evidence="3">Core Histone H2A/H2B/H3 domain-containing protein</fullName>
    </recommendedName>
</protein>
<feature type="domain" description="Core Histone H2A/H2B/H3" evidence="3">
    <location>
        <begin position="24"/>
        <end position="90"/>
    </location>
</feature>
<dbReference type="GO" id="GO:0005634">
    <property type="term" value="C:nucleus"/>
    <property type="evidence" value="ECO:0007669"/>
    <property type="project" value="UniProtKB-ARBA"/>
</dbReference>
<evidence type="ECO:0000259" key="3">
    <source>
        <dbReference type="Pfam" id="PF00125"/>
    </source>
</evidence>
<dbReference type="Gene3D" id="1.10.20.10">
    <property type="entry name" value="Histone, subunit A"/>
    <property type="match status" value="1"/>
</dbReference>